<protein>
    <submittedName>
        <fullName evidence="7 8">Probable E3 ubiquitin-protein ligase RHB1A</fullName>
    </submittedName>
</protein>
<reference evidence="6" key="1">
    <citation type="journal article" date="2019" name="Database">
        <title>The radish genome database (RadishGD): an integrated information resource for radish genomics.</title>
        <authorList>
            <person name="Yu H.J."/>
            <person name="Baek S."/>
            <person name="Lee Y.J."/>
            <person name="Cho A."/>
            <person name="Mun J.H."/>
        </authorList>
    </citation>
    <scope>NUCLEOTIDE SEQUENCE [LARGE SCALE GENOMIC DNA]</scope>
    <source>
        <strain evidence="6">cv. WK10039</strain>
    </source>
</reference>
<evidence type="ECO:0000259" key="5">
    <source>
        <dbReference type="PROSITE" id="PS50089"/>
    </source>
</evidence>
<dbReference type="SMART" id="SM00744">
    <property type="entry name" value="RINGv"/>
    <property type="match status" value="1"/>
</dbReference>
<dbReference type="RefSeq" id="XP_018436171.2">
    <property type="nucleotide sequence ID" value="XM_018580669.2"/>
</dbReference>
<proteinExistence type="predicted"/>
<gene>
    <name evidence="7" type="primary">LOC108808544</name>
    <name evidence="8" type="synonym">LOC130495842</name>
</gene>
<feature type="domain" description="RING-type" evidence="5">
    <location>
        <begin position="135"/>
        <end position="178"/>
    </location>
</feature>
<dbReference type="PANTHER" id="PTHR22765:SF408">
    <property type="entry name" value="RING-TYPE DOMAIN-CONTAINING PROTEIN"/>
    <property type="match status" value="1"/>
</dbReference>
<keyword evidence="3" id="KW-0862">Zinc</keyword>
<dbReference type="InterPro" id="IPR051826">
    <property type="entry name" value="E3_ubiquitin-ligase_domain"/>
</dbReference>
<evidence type="ECO:0000313" key="8">
    <source>
        <dbReference type="RefSeq" id="XP_056843360.1"/>
    </source>
</evidence>
<organism evidence="6 7">
    <name type="scientific">Raphanus sativus</name>
    <name type="common">Radish</name>
    <name type="synonym">Raphanus raphanistrum var. sativus</name>
    <dbReference type="NCBI Taxonomy" id="3726"/>
    <lineage>
        <taxon>Eukaryota</taxon>
        <taxon>Viridiplantae</taxon>
        <taxon>Streptophyta</taxon>
        <taxon>Embryophyta</taxon>
        <taxon>Tracheophyta</taxon>
        <taxon>Spermatophyta</taxon>
        <taxon>Magnoliopsida</taxon>
        <taxon>eudicotyledons</taxon>
        <taxon>Gunneridae</taxon>
        <taxon>Pentapetalae</taxon>
        <taxon>rosids</taxon>
        <taxon>malvids</taxon>
        <taxon>Brassicales</taxon>
        <taxon>Brassicaceae</taxon>
        <taxon>Brassiceae</taxon>
        <taxon>Raphanus</taxon>
    </lineage>
</organism>
<dbReference type="KEGG" id="rsz:130495842"/>
<evidence type="ECO:0000313" key="6">
    <source>
        <dbReference type="Proteomes" id="UP000504610"/>
    </source>
</evidence>
<sequence length="182" mass="21238">MDTKSSSSRFLDIQVTARVQSSSSYSSEVIIFQSHHVEILLQDKPNGSSLIETLGSCPDPRHKDSTLSLAFDNLTPSYIFQRLFNKLKDYDLSKHIKECTIGEFQRRDLPQGQPLLITVVVKSTRKVYLEREEMCSICFEDFESKPMRLFPGCFHQFHRECLFEWIERRGHDSCPLCRHLFE</sequence>
<dbReference type="PROSITE" id="PS50089">
    <property type="entry name" value="ZF_RING_2"/>
    <property type="match status" value="1"/>
</dbReference>
<dbReference type="InterPro" id="IPR011016">
    <property type="entry name" value="Znf_RING-CH"/>
</dbReference>
<dbReference type="PANTHER" id="PTHR22765">
    <property type="entry name" value="RING FINGER AND PROTEASE ASSOCIATED DOMAIN-CONTAINING"/>
    <property type="match status" value="1"/>
</dbReference>
<dbReference type="SMART" id="SM00184">
    <property type="entry name" value="RING"/>
    <property type="match status" value="1"/>
</dbReference>
<dbReference type="InterPro" id="IPR013083">
    <property type="entry name" value="Znf_RING/FYVE/PHD"/>
</dbReference>
<dbReference type="SUPFAM" id="SSF57850">
    <property type="entry name" value="RING/U-box"/>
    <property type="match status" value="1"/>
</dbReference>
<keyword evidence="1" id="KW-0479">Metal-binding</keyword>
<evidence type="ECO:0000313" key="7">
    <source>
        <dbReference type="RefSeq" id="XP_018436171.2"/>
    </source>
</evidence>
<dbReference type="AlphaFoldDB" id="A0A6J0JMC9"/>
<dbReference type="InterPro" id="IPR001841">
    <property type="entry name" value="Znf_RING"/>
</dbReference>
<dbReference type="OrthoDB" id="1021611at2759"/>
<dbReference type="GO" id="GO:0008270">
    <property type="term" value="F:zinc ion binding"/>
    <property type="evidence" value="ECO:0007669"/>
    <property type="project" value="UniProtKB-KW"/>
</dbReference>
<dbReference type="Gene3D" id="3.30.40.10">
    <property type="entry name" value="Zinc/RING finger domain, C3HC4 (zinc finger)"/>
    <property type="match status" value="1"/>
</dbReference>
<dbReference type="Proteomes" id="UP000504610">
    <property type="component" value="Chromosome 6"/>
</dbReference>
<dbReference type="GO" id="GO:0061630">
    <property type="term" value="F:ubiquitin protein ligase activity"/>
    <property type="evidence" value="ECO:0007669"/>
    <property type="project" value="TreeGrafter"/>
</dbReference>
<evidence type="ECO:0000256" key="2">
    <source>
        <dbReference type="ARBA" id="ARBA00022771"/>
    </source>
</evidence>
<keyword evidence="2 4" id="KW-0863">Zinc-finger</keyword>
<dbReference type="RefSeq" id="XP_056843360.1">
    <property type="nucleotide sequence ID" value="XM_056987380.1"/>
</dbReference>
<evidence type="ECO:0000256" key="3">
    <source>
        <dbReference type="ARBA" id="ARBA00022833"/>
    </source>
</evidence>
<evidence type="ECO:0000256" key="1">
    <source>
        <dbReference type="ARBA" id="ARBA00022723"/>
    </source>
</evidence>
<dbReference type="GeneID" id="108808544"/>
<dbReference type="Pfam" id="PF13639">
    <property type="entry name" value="zf-RING_2"/>
    <property type="match status" value="1"/>
</dbReference>
<evidence type="ECO:0000256" key="4">
    <source>
        <dbReference type="PROSITE-ProRule" id="PRU00175"/>
    </source>
</evidence>
<reference evidence="7 8" key="2">
    <citation type="submission" date="2025-04" db="UniProtKB">
        <authorList>
            <consortium name="RefSeq"/>
        </authorList>
    </citation>
    <scope>IDENTIFICATION</scope>
    <source>
        <tissue evidence="7 8">Leaf</tissue>
    </source>
</reference>
<dbReference type="GO" id="GO:0006511">
    <property type="term" value="P:ubiquitin-dependent protein catabolic process"/>
    <property type="evidence" value="ECO:0007669"/>
    <property type="project" value="TreeGrafter"/>
</dbReference>
<accession>A0A6J0JMC9</accession>
<dbReference type="KEGG" id="rsz:108808544"/>
<name>A0A6J0JMC9_RAPSA</name>
<keyword evidence="6" id="KW-1185">Reference proteome</keyword>